<dbReference type="Pfam" id="PF01583">
    <property type="entry name" value="APS_kinase"/>
    <property type="match status" value="1"/>
</dbReference>
<evidence type="ECO:0000313" key="3">
    <source>
        <dbReference type="EMBL" id="CAE6873353.1"/>
    </source>
</evidence>
<keyword evidence="4" id="KW-1185">Reference proteome</keyword>
<dbReference type="RefSeq" id="WP_200623628.1">
    <property type="nucleotide sequence ID" value="NZ_JAAGEP010000357.1"/>
</dbReference>
<accession>A0ABM8T8Z7</accession>
<sequence>METSYNDTVVPAATKIVGSNLAPMKQQRPLVVWFTGMSGAGKSTLASLLEEELRARGLRTFLLVTSR</sequence>
<dbReference type="EMBL" id="CAJNAU010000352">
    <property type="protein sequence ID" value="CAE6873353.1"/>
    <property type="molecule type" value="Genomic_DNA"/>
</dbReference>
<evidence type="ECO:0000313" key="4">
    <source>
        <dbReference type="Proteomes" id="UP000674425"/>
    </source>
</evidence>
<dbReference type="InterPro" id="IPR059117">
    <property type="entry name" value="APS_kinase_dom"/>
</dbReference>
<organism evidence="3 4">
    <name type="scientific">Paraburkholderia aspalathi</name>
    <dbReference type="NCBI Taxonomy" id="1324617"/>
    <lineage>
        <taxon>Bacteria</taxon>
        <taxon>Pseudomonadati</taxon>
        <taxon>Pseudomonadota</taxon>
        <taxon>Betaproteobacteria</taxon>
        <taxon>Burkholderiales</taxon>
        <taxon>Burkholderiaceae</taxon>
        <taxon>Paraburkholderia</taxon>
    </lineage>
</organism>
<dbReference type="Gene3D" id="3.40.50.300">
    <property type="entry name" value="P-loop containing nucleotide triphosphate hydrolases"/>
    <property type="match status" value="1"/>
</dbReference>
<feature type="domain" description="APS kinase" evidence="2">
    <location>
        <begin position="29"/>
        <end position="63"/>
    </location>
</feature>
<evidence type="ECO:0000259" key="2">
    <source>
        <dbReference type="Pfam" id="PF01583"/>
    </source>
</evidence>
<reference evidence="3 4" key="1">
    <citation type="submission" date="2021-02" db="EMBL/GenBank/DDBJ databases">
        <authorList>
            <person name="Vanwijnsberghe S."/>
        </authorList>
    </citation>
    <scope>NUCLEOTIDE SEQUENCE [LARGE SCALE GENOMIC DNA]</scope>
    <source>
        <strain evidence="3 4">R-69658</strain>
    </source>
</reference>
<name>A0ABM8T8Z7_9BURK</name>
<protein>
    <submittedName>
        <fullName evidence="3">Adenylyl-sulfate kinase</fullName>
        <ecNumber evidence="3">2.7.1.25</ecNumber>
    </submittedName>
</protein>
<dbReference type="GO" id="GO:0004020">
    <property type="term" value="F:adenylylsulfate kinase activity"/>
    <property type="evidence" value="ECO:0007669"/>
    <property type="project" value="UniProtKB-EC"/>
</dbReference>
<dbReference type="SUPFAM" id="SSF52540">
    <property type="entry name" value="P-loop containing nucleoside triphosphate hydrolases"/>
    <property type="match status" value="1"/>
</dbReference>
<comment type="caution">
    <text evidence="3">The sequence shown here is derived from an EMBL/GenBank/DDBJ whole genome shotgun (WGS) entry which is preliminary data.</text>
</comment>
<dbReference type="Proteomes" id="UP000674425">
    <property type="component" value="Unassembled WGS sequence"/>
</dbReference>
<dbReference type="InterPro" id="IPR027417">
    <property type="entry name" value="P-loop_NTPase"/>
</dbReference>
<evidence type="ECO:0000256" key="1">
    <source>
        <dbReference type="ARBA" id="ARBA00022679"/>
    </source>
</evidence>
<keyword evidence="1 3" id="KW-0808">Transferase</keyword>
<gene>
    <name evidence="3" type="primary">cysC_4</name>
    <name evidence="3" type="ORF">R69658_08262</name>
</gene>
<keyword evidence="3" id="KW-0418">Kinase</keyword>
<dbReference type="EC" id="2.7.1.25" evidence="3"/>
<proteinExistence type="predicted"/>